<name>A0A9X6NIG1_HYPEX</name>
<sequence>MRYGLQKLELQNRSRRLNDIELKNEAIPMILQGDNIICAAETGSGKTFAYLVPLVDKAPSKSPSRGSFRVLTGRTRTPHGSAKERERGD</sequence>
<feature type="region of interest" description="Disordered" evidence="1">
    <location>
        <begin position="60"/>
        <end position="89"/>
    </location>
</feature>
<gene>
    <name evidence="3" type="ORF">BV898_19118</name>
</gene>
<reference evidence="4" key="1">
    <citation type="submission" date="2017-01" db="EMBL/GenBank/DDBJ databases">
        <title>Comparative genomics of anhydrobiosis in the tardigrade Hypsibius dujardini.</title>
        <authorList>
            <person name="Yoshida Y."/>
            <person name="Koutsovoulos G."/>
            <person name="Laetsch D."/>
            <person name="Stevens L."/>
            <person name="Kumar S."/>
            <person name="Horikawa D."/>
            <person name="Ishino K."/>
            <person name="Komine S."/>
            <person name="Tomita M."/>
            <person name="Blaxter M."/>
            <person name="Arakawa K."/>
        </authorList>
    </citation>
    <scope>NUCLEOTIDE SEQUENCE [LARGE SCALE GENOMIC DNA]</scope>
    <source>
        <strain evidence="4">Z151</strain>
    </source>
</reference>
<evidence type="ECO:0000313" key="3">
    <source>
        <dbReference type="EMBL" id="OWA54717.1"/>
    </source>
</evidence>
<dbReference type="OrthoDB" id="1191041at2759"/>
<dbReference type="GO" id="GO:0005524">
    <property type="term" value="F:ATP binding"/>
    <property type="evidence" value="ECO:0007669"/>
    <property type="project" value="InterPro"/>
</dbReference>
<accession>A0A9X6NIG1</accession>
<dbReference type="InterPro" id="IPR011545">
    <property type="entry name" value="DEAD/DEAH_box_helicase_dom"/>
</dbReference>
<keyword evidence="4" id="KW-1185">Reference proteome</keyword>
<evidence type="ECO:0000259" key="2">
    <source>
        <dbReference type="Pfam" id="PF00270"/>
    </source>
</evidence>
<evidence type="ECO:0000313" key="4">
    <source>
        <dbReference type="Proteomes" id="UP000192578"/>
    </source>
</evidence>
<evidence type="ECO:0000256" key="1">
    <source>
        <dbReference type="SAM" id="MobiDB-lite"/>
    </source>
</evidence>
<feature type="domain" description="DEAD/DEAH-box helicase" evidence="2">
    <location>
        <begin position="24"/>
        <end position="61"/>
    </location>
</feature>
<dbReference type="GO" id="GO:0003676">
    <property type="term" value="F:nucleic acid binding"/>
    <property type="evidence" value="ECO:0007669"/>
    <property type="project" value="InterPro"/>
</dbReference>
<dbReference type="Pfam" id="PF00270">
    <property type="entry name" value="DEAD"/>
    <property type="match status" value="1"/>
</dbReference>
<dbReference type="AlphaFoldDB" id="A0A9X6NIG1"/>
<dbReference type="InterPro" id="IPR027417">
    <property type="entry name" value="P-loop_NTPase"/>
</dbReference>
<organism evidence="3 4">
    <name type="scientific">Hypsibius exemplaris</name>
    <name type="common">Freshwater tardigrade</name>
    <dbReference type="NCBI Taxonomy" id="2072580"/>
    <lineage>
        <taxon>Eukaryota</taxon>
        <taxon>Metazoa</taxon>
        <taxon>Ecdysozoa</taxon>
        <taxon>Tardigrada</taxon>
        <taxon>Eutardigrada</taxon>
        <taxon>Parachela</taxon>
        <taxon>Hypsibioidea</taxon>
        <taxon>Hypsibiidae</taxon>
        <taxon>Hypsibius</taxon>
    </lineage>
</organism>
<dbReference type="SUPFAM" id="SSF52540">
    <property type="entry name" value="P-loop containing nucleoside triphosphate hydrolases"/>
    <property type="match status" value="1"/>
</dbReference>
<dbReference type="EMBL" id="MTYJ01000447">
    <property type="protein sequence ID" value="OWA54717.1"/>
    <property type="molecule type" value="Genomic_DNA"/>
</dbReference>
<dbReference type="Proteomes" id="UP000192578">
    <property type="component" value="Unassembled WGS sequence"/>
</dbReference>
<dbReference type="Gene3D" id="3.40.50.300">
    <property type="entry name" value="P-loop containing nucleotide triphosphate hydrolases"/>
    <property type="match status" value="1"/>
</dbReference>
<proteinExistence type="predicted"/>
<comment type="caution">
    <text evidence="3">The sequence shown here is derived from an EMBL/GenBank/DDBJ whole genome shotgun (WGS) entry which is preliminary data.</text>
</comment>
<protein>
    <recommendedName>
        <fullName evidence="2">DEAD/DEAH-box helicase domain-containing protein</fullName>
    </recommendedName>
</protein>